<evidence type="ECO:0000256" key="3">
    <source>
        <dbReference type="ARBA" id="ARBA00022777"/>
    </source>
</evidence>
<dbReference type="SUPFAM" id="SSF56112">
    <property type="entry name" value="Protein kinase-like (PK-like)"/>
    <property type="match status" value="1"/>
</dbReference>
<dbReference type="SUPFAM" id="SSF103190">
    <property type="entry name" value="Sensory domain-like"/>
    <property type="match status" value="1"/>
</dbReference>
<protein>
    <submittedName>
        <fullName evidence="8">Serine/threonine-protein kinase PknD</fullName>
        <ecNumber evidence="8">2.7.11.1</ecNumber>
    </submittedName>
</protein>
<dbReference type="Gene3D" id="3.30.200.20">
    <property type="entry name" value="Phosphorylase Kinase, domain 1"/>
    <property type="match status" value="1"/>
</dbReference>
<dbReference type="RefSeq" id="WP_145260386.1">
    <property type="nucleotide sequence ID" value="NZ_CP036316.1"/>
</dbReference>
<gene>
    <name evidence="8" type="primary">pknD_3</name>
    <name evidence="8" type="ORF">V22_10210</name>
</gene>
<dbReference type="CDD" id="cd14014">
    <property type="entry name" value="STKc_PknB_like"/>
    <property type="match status" value="1"/>
</dbReference>
<accession>A0A517T5Y5</accession>
<keyword evidence="2" id="KW-0547">Nucleotide-binding</keyword>
<dbReference type="AlphaFoldDB" id="A0A517T5Y5"/>
<proteinExistence type="predicted"/>
<evidence type="ECO:0000313" key="8">
    <source>
        <dbReference type="EMBL" id="QDT63796.1"/>
    </source>
</evidence>
<evidence type="ECO:0000256" key="6">
    <source>
        <dbReference type="SAM" id="MobiDB-lite"/>
    </source>
</evidence>
<dbReference type="SMART" id="SM00220">
    <property type="entry name" value="S_TKc"/>
    <property type="match status" value="1"/>
</dbReference>
<dbReference type="OrthoDB" id="500858at2"/>
<dbReference type="EMBL" id="CP036316">
    <property type="protein sequence ID" value="QDT63796.1"/>
    <property type="molecule type" value="Genomic_DNA"/>
</dbReference>
<dbReference type="EC" id="2.7.11.1" evidence="8"/>
<dbReference type="PANTHER" id="PTHR43289">
    <property type="entry name" value="MITOGEN-ACTIVATED PROTEIN KINASE KINASE KINASE 20-RELATED"/>
    <property type="match status" value="1"/>
</dbReference>
<evidence type="ECO:0000256" key="5">
    <source>
        <dbReference type="SAM" id="Coils"/>
    </source>
</evidence>
<dbReference type="InterPro" id="IPR011009">
    <property type="entry name" value="Kinase-like_dom_sf"/>
</dbReference>
<evidence type="ECO:0000313" key="9">
    <source>
        <dbReference type="Proteomes" id="UP000319976"/>
    </source>
</evidence>
<evidence type="ECO:0000256" key="2">
    <source>
        <dbReference type="ARBA" id="ARBA00022741"/>
    </source>
</evidence>
<keyword evidence="4" id="KW-0067">ATP-binding</keyword>
<keyword evidence="9" id="KW-1185">Reference proteome</keyword>
<dbReference type="GO" id="GO:0005524">
    <property type="term" value="F:ATP binding"/>
    <property type="evidence" value="ECO:0007669"/>
    <property type="project" value="UniProtKB-KW"/>
</dbReference>
<feature type="coiled-coil region" evidence="5">
    <location>
        <begin position="537"/>
        <end position="571"/>
    </location>
</feature>
<evidence type="ECO:0000256" key="4">
    <source>
        <dbReference type="ARBA" id="ARBA00022840"/>
    </source>
</evidence>
<keyword evidence="3 8" id="KW-0418">Kinase</keyword>
<dbReference type="Gene3D" id="1.10.510.10">
    <property type="entry name" value="Transferase(Phosphotransferase) domain 1"/>
    <property type="match status" value="1"/>
</dbReference>
<feature type="region of interest" description="Disordered" evidence="6">
    <location>
        <begin position="1"/>
        <end position="68"/>
    </location>
</feature>
<reference evidence="8 9" key="1">
    <citation type="submission" date="2019-02" db="EMBL/GenBank/DDBJ databases">
        <title>Deep-cultivation of Planctomycetes and their phenomic and genomic characterization uncovers novel biology.</title>
        <authorList>
            <person name="Wiegand S."/>
            <person name="Jogler M."/>
            <person name="Boedeker C."/>
            <person name="Pinto D."/>
            <person name="Vollmers J."/>
            <person name="Rivas-Marin E."/>
            <person name="Kohn T."/>
            <person name="Peeters S.H."/>
            <person name="Heuer A."/>
            <person name="Rast P."/>
            <person name="Oberbeckmann S."/>
            <person name="Bunk B."/>
            <person name="Jeske O."/>
            <person name="Meyerdierks A."/>
            <person name="Storesund J.E."/>
            <person name="Kallscheuer N."/>
            <person name="Luecker S."/>
            <person name="Lage O.M."/>
            <person name="Pohl T."/>
            <person name="Merkel B.J."/>
            <person name="Hornburger P."/>
            <person name="Mueller R.-W."/>
            <person name="Bruemmer F."/>
            <person name="Labrenz M."/>
            <person name="Spormann A.M."/>
            <person name="Op den Camp H."/>
            <person name="Overmann J."/>
            <person name="Amann R."/>
            <person name="Jetten M.S.M."/>
            <person name="Mascher T."/>
            <person name="Medema M.H."/>
            <person name="Devos D.P."/>
            <person name="Kaster A.-K."/>
            <person name="Ovreas L."/>
            <person name="Rohde M."/>
            <person name="Galperin M.Y."/>
            <person name="Jogler C."/>
        </authorList>
    </citation>
    <scope>NUCLEOTIDE SEQUENCE [LARGE SCALE GENOMIC DNA]</scope>
    <source>
        <strain evidence="8 9">V22</strain>
    </source>
</reference>
<dbReference type="InterPro" id="IPR000719">
    <property type="entry name" value="Prot_kinase_dom"/>
</dbReference>
<keyword evidence="5" id="KW-0175">Coiled coil</keyword>
<name>A0A517T5Y5_9PLAN</name>
<keyword evidence="1 8" id="KW-0808">Transferase</keyword>
<organism evidence="8 9">
    <name type="scientific">Calycomorphotria hydatis</name>
    <dbReference type="NCBI Taxonomy" id="2528027"/>
    <lineage>
        <taxon>Bacteria</taxon>
        <taxon>Pseudomonadati</taxon>
        <taxon>Planctomycetota</taxon>
        <taxon>Planctomycetia</taxon>
        <taxon>Planctomycetales</taxon>
        <taxon>Planctomycetaceae</taxon>
        <taxon>Calycomorphotria</taxon>
    </lineage>
</organism>
<evidence type="ECO:0000259" key="7">
    <source>
        <dbReference type="PROSITE" id="PS50011"/>
    </source>
</evidence>
<dbReference type="GO" id="GO:0004674">
    <property type="term" value="F:protein serine/threonine kinase activity"/>
    <property type="evidence" value="ECO:0007669"/>
    <property type="project" value="UniProtKB-EC"/>
</dbReference>
<dbReference type="Proteomes" id="UP000319976">
    <property type="component" value="Chromosome"/>
</dbReference>
<evidence type="ECO:0000256" key="1">
    <source>
        <dbReference type="ARBA" id="ARBA00022679"/>
    </source>
</evidence>
<dbReference type="PANTHER" id="PTHR43289:SF6">
    <property type="entry name" value="SERINE_THREONINE-PROTEIN KINASE NEKL-3"/>
    <property type="match status" value="1"/>
</dbReference>
<dbReference type="Pfam" id="PF00069">
    <property type="entry name" value="Pkinase"/>
    <property type="match status" value="1"/>
</dbReference>
<dbReference type="PROSITE" id="PS50011">
    <property type="entry name" value="PROTEIN_KINASE_DOM"/>
    <property type="match status" value="1"/>
</dbReference>
<feature type="domain" description="Protein kinase" evidence="7">
    <location>
        <begin position="193"/>
        <end position="517"/>
    </location>
</feature>
<dbReference type="InterPro" id="IPR029151">
    <property type="entry name" value="Sensor-like_sf"/>
</dbReference>
<sequence length="823" mass="91100">MSTDPKSKTVAEASASNGSIDDPEKPQHASQSSAETTDASNTVSDSKETEEMGATVLAPQGAGEFDSGIGTKQERDIAFGVVVLDSGQVGERQLARAVTDWTIHGHKPLAAHLVSKGLLDEERRLALEHQAQSRLERLDESIPLNEGNSSTGFNSHTFIDRIDSRGRIARLLGIAKSAAVLAEEDERQLGSRYRLLRKLGQGGLGTVWLAQDENLRRLVAIKEINTIAERDEAAIARFRREAEITGRLEHPGIVPIYQFGTDKESARYFYVMRFLGKQTLQDAINEYHERREAGHHDSMDLHRLLTAFVSVCQSVAHAHSRKIIHRDLKPENVALDNFGQVVLLDWGLAKINDEIGLQELGAATDSGDPHDSGATIAGQVLGTPMYMAPEQAAGRIDEIDERTDVYGLGAILFAILTGAAPHERSRDDLSSSGRMAELFSAIVSNPVPNPRDYDPNLPAELCAICVKATANKRYLRYHSASALADDVERQMAGEPVSAYEEPTSKRVQRWMNEHPRLSQAMGVIGAILLALFVLAGVKTYQDGIEQRRDRYENLRAEARELEINLRSISDNLRDDVRFMADLPPIQQLIDIENERANPNSTDDREVWRTRLGSIYRGLLRAWPAYLSVTFGEFESEMVREIVRTERSIFSNSIPTVLPASRLAEFQAGPAGKLVQTLKPEDVFVIDGSSLNNPDANFSNDNLILIAGTPIYDSVSGEVFGFVAIESNLEQVVRDLVTRVVNRADQILVLDSKGDIRIEYSEGRGIERISPDDSEHVLPAKLRSFVDDPKAEVYTDKDHLYAVKVGFDPRQPDSMITLVLLSNE</sequence>
<feature type="compositionally biased region" description="Polar residues" evidence="6">
    <location>
        <begin position="28"/>
        <end position="44"/>
    </location>
</feature>
<dbReference type="KEGG" id="chya:V22_10210"/>